<protein>
    <recommendedName>
        <fullName evidence="1">Integrase p58-like C-terminal domain-containing protein</fullName>
    </recommendedName>
</protein>
<dbReference type="Proteomes" id="UP001066276">
    <property type="component" value="Chromosome 7"/>
</dbReference>
<accession>A0AAV7PDV1</accession>
<sequence length="317" mass="36187">MAEYMKKASKNLQASQELQKQWHDQKAVLIQYQPGQKVWVLGPVAPRALQDKWSGPHLIVEKKGEVTYLVDLGTARSPLRVLHVNRLKPYYDRADLTLLMATERGLRPRVATRWLHPSPDSGVADPAARVKKPLEVGAGCQRSVVGRRGRGGELCDWTTSQGAVRGGVEAHVRWAHGANSDRSSACKGTQVVGAVNGEAWRPRDQRDWAEVGPPWRHHCEELICWAVGPNRRVFWRRWQDLKVVRRELEEVGERVTPLEEHENTRGEEVKQLHQEILWLQDQQIELQAHAEDLENWLRKNNIRIRGAPTGSEEEDIL</sequence>
<feature type="domain" description="Integrase p58-like C-terminal" evidence="1">
    <location>
        <begin position="55"/>
        <end position="89"/>
    </location>
</feature>
<proteinExistence type="predicted"/>
<dbReference type="AlphaFoldDB" id="A0AAV7PDV1"/>
<evidence type="ECO:0000313" key="2">
    <source>
        <dbReference type="EMBL" id="KAJ1126507.1"/>
    </source>
</evidence>
<dbReference type="InterPro" id="IPR054465">
    <property type="entry name" value="Integrase_p58-like_C"/>
</dbReference>
<evidence type="ECO:0000313" key="3">
    <source>
        <dbReference type="Proteomes" id="UP001066276"/>
    </source>
</evidence>
<dbReference type="Pfam" id="PF22938">
    <property type="entry name" value="Integrase_p58_C"/>
    <property type="match status" value="1"/>
</dbReference>
<name>A0AAV7PDV1_PLEWA</name>
<comment type="caution">
    <text evidence="2">The sequence shown here is derived from an EMBL/GenBank/DDBJ whole genome shotgun (WGS) entry which is preliminary data.</text>
</comment>
<evidence type="ECO:0000259" key="1">
    <source>
        <dbReference type="Pfam" id="PF22938"/>
    </source>
</evidence>
<reference evidence="2" key="1">
    <citation type="journal article" date="2022" name="bioRxiv">
        <title>Sequencing and chromosome-scale assembly of the giantPleurodeles waltlgenome.</title>
        <authorList>
            <person name="Brown T."/>
            <person name="Elewa A."/>
            <person name="Iarovenko S."/>
            <person name="Subramanian E."/>
            <person name="Araus A.J."/>
            <person name="Petzold A."/>
            <person name="Susuki M."/>
            <person name="Suzuki K.-i.T."/>
            <person name="Hayashi T."/>
            <person name="Toyoda A."/>
            <person name="Oliveira C."/>
            <person name="Osipova E."/>
            <person name="Leigh N.D."/>
            <person name="Simon A."/>
            <person name="Yun M.H."/>
        </authorList>
    </citation>
    <scope>NUCLEOTIDE SEQUENCE</scope>
    <source>
        <strain evidence="2">20211129_DDA</strain>
        <tissue evidence="2">Liver</tissue>
    </source>
</reference>
<gene>
    <name evidence="2" type="ORF">NDU88_004914</name>
</gene>
<keyword evidence="3" id="KW-1185">Reference proteome</keyword>
<dbReference type="EMBL" id="JANPWB010000011">
    <property type="protein sequence ID" value="KAJ1126507.1"/>
    <property type="molecule type" value="Genomic_DNA"/>
</dbReference>
<organism evidence="2 3">
    <name type="scientific">Pleurodeles waltl</name>
    <name type="common">Iberian ribbed newt</name>
    <dbReference type="NCBI Taxonomy" id="8319"/>
    <lineage>
        <taxon>Eukaryota</taxon>
        <taxon>Metazoa</taxon>
        <taxon>Chordata</taxon>
        <taxon>Craniata</taxon>
        <taxon>Vertebrata</taxon>
        <taxon>Euteleostomi</taxon>
        <taxon>Amphibia</taxon>
        <taxon>Batrachia</taxon>
        <taxon>Caudata</taxon>
        <taxon>Salamandroidea</taxon>
        <taxon>Salamandridae</taxon>
        <taxon>Pleurodelinae</taxon>
        <taxon>Pleurodeles</taxon>
    </lineage>
</organism>